<keyword evidence="13" id="KW-1185">Reference proteome</keyword>
<feature type="transmembrane region" description="Helical" evidence="10">
    <location>
        <begin position="148"/>
        <end position="165"/>
    </location>
</feature>
<comment type="function">
    <text evidence="10">Vacuolar effluxer which mediate the efflux of amino acids resulting from autophagic degradation. The release of autophagic amino acids allows the maintenance of protein synthesis and viability during nitrogen starvation.</text>
</comment>
<comment type="subcellular location">
    <subcellularLocation>
        <location evidence="1 10">Vacuole membrane</location>
        <topology evidence="1 10">Multi-pass membrane protein</topology>
    </subcellularLocation>
</comment>
<feature type="transmembrane region" description="Helical" evidence="10">
    <location>
        <begin position="247"/>
        <end position="265"/>
    </location>
</feature>
<evidence type="ECO:0000256" key="6">
    <source>
        <dbReference type="ARBA" id="ARBA00022970"/>
    </source>
</evidence>
<proteinExistence type="inferred from homology"/>
<gene>
    <name evidence="12" type="ORF">K490DRAFT_39799</name>
</gene>
<keyword evidence="7 10" id="KW-1133">Transmembrane helix</keyword>
<keyword evidence="4 10" id="KW-0926">Vacuole</keyword>
<dbReference type="Proteomes" id="UP000799776">
    <property type="component" value="Unassembled WGS sequence"/>
</dbReference>
<dbReference type="EMBL" id="ML978716">
    <property type="protein sequence ID" value="KAF2088467.1"/>
    <property type="molecule type" value="Genomic_DNA"/>
</dbReference>
<dbReference type="SUPFAM" id="SSF103473">
    <property type="entry name" value="MFS general substrate transporter"/>
    <property type="match status" value="1"/>
</dbReference>
<dbReference type="PANTHER" id="PTHR23519:SF4">
    <property type="entry name" value="AUTOPHAGY-RELATED PROTEIN"/>
    <property type="match status" value="1"/>
</dbReference>
<feature type="transmembrane region" description="Helical" evidence="10">
    <location>
        <begin position="328"/>
        <end position="351"/>
    </location>
</feature>
<dbReference type="GO" id="GO:0006914">
    <property type="term" value="P:autophagy"/>
    <property type="evidence" value="ECO:0007669"/>
    <property type="project" value="UniProtKB-KW"/>
</dbReference>
<dbReference type="InterPro" id="IPR024671">
    <property type="entry name" value="Atg22-like"/>
</dbReference>
<dbReference type="Pfam" id="PF11700">
    <property type="entry name" value="ATG22"/>
    <property type="match status" value="1"/>
</dbReference>
<evidence type="ECO:0000256" key="9">
    <source>
        <dbReference type="ARBA" id="ARBA00023136"/>
    </source>
</evidence>
<feature type="transmembrane region" description="Helical" evidence="10">
    <location>
        <begin position="271"/>
        <end position="291"/>
    </location>
</feature>
<dbReference type="AlphaFoldDB" id="A0A9P4HXZ2"/>
<accession>A0A9P4HXZ2</accession>
<feature type="transmembrane region" description="Helical" evidence="10">
    <location>
        <begin position="114"/>
        <end position="136"/>
    </location>
</feature>
<keyword evidence="9 10" id="KW-0472">Membrane</keyword>
<evidence type="ECO:0000313" key="12">
    <source>
        <dbReference type="EMBL" id="KAF2088467.1"/>
    </source>
</evidence>
<evidence type="ECO:0000256" key="2">
    <source>
        <dbReference type="ARBA" id="ARBA00006978"/>
    </source>
</evidence>
<feature type="region of interest" description="Disordered" evidence="11">
    <location>
        <begin position="1"/>
        <end position="21"/>
    </location>
</feature>
<feature type="transmembrane region" description="Helical" evidence="10">
    <location>
        <begin position="492"/>
        <end position="511"/>
    </location>
</feature>
<feature type="transmembrane region" description="Helical" evidence="10">
    <location>
        <begin position="363"/>
        <end position="384"/>
    </location>
</feature>
<dbReference type="Gene3D" id="1.20.1250.20">
    <property type="entry name" value="MFS general substrate transporter like domains"/>
    <property type="match status" value="1"/>
</dbReference>
<evidence type="ECO:0000256" key="1">
    <source>
        <dbReference type="ARBA" id="ARBA00004128"/>
    </source>
</evidence>
<evidence type="ECO:0000256" key="3">
    <source>
        <dbReference type="ARBA" id="ARBA00022448"/>
    </source>
</evidence>
<keyword evidence="5 10" id="KW-0812">Transmembrane</keyword>
<reference evidence="12" key="1">
    <citation type="journal article" date="2020" name="Stud. Mycol.">
        <title>101 Dothideomycetes genomes: a test case for predicting lifestyles and emergence of pathogens.</title>
        <authorList>
            <person name="Haridas S."/>
            <person name="Albert R."/>
            <person name="Binder M."/>
            <person name="Bloem J."/>
            <person name="Labutti K."/>
            <person name="Salamov A."/>
            <person name="Andreopoulos B."/>
            <person name="Baker S."/>
            <person name="Barry K."/>
            <person name="Bills G."/>
            <person name="Bluhm B."/>
            <person name="Cannon C."/>
            <person name="Castanera R."/>
            <person name="Culley D."/>
            <person name="Daum C."/>
            <person name="Ezra D."/>
            <person name="Gonzalez J."/>
            <person name="Henrissat B."/>
            <person name="Kuo A."/>
            <person name="Liang C."/>
            <person name="Lipzen A."/>
            <person name="Lutzoni F."/>
            <person name="Magnuson J."/>
            <person name="Mondo S."/>
            <person name="Nolan M."/>
            <person name="Ohm R."/>
            <person name="Pangilinan J."/>
            <person name="Park H.-J."/>
            <person name="Ramirez L."/>
            <person name="Alfaro M."/>
            <person name="Sun H."/>
            <person name="Tritt A."/>
            <person name="Yoshinaga Y."/>
            <person name="Zwiers L.-H."/>
            <person name="Turgeon B."/>
            <person name="Goodwin S."/>
            <person name="Spatafora J."/>
            <person name="Crous P."/>
            <person name="Grigoriev I."/>
        </authorList>
    </citation>
    <scope>NUCLEOTIDE SEQUENCE</scope>
    <source>
        <strain evidence="12">CBS 121410</strain>
    </source>
</reference>
<feature type="transmembrane region" description="Helical" evidence="10">
    <location>
        <begin position="177"/>
        <end position="202"/>
    </location>
</feature>
<organism evidence="12 13">
    <name type="scientific">Saccharata proteae CBS 121410</name>
    <dbReference type="NCBI Taxonomy" id="1314787"/>
    <lineage>
        <taxon>Eukaryota</taxon>
        <taxon>Fungi</taxon>
        <taxon>Dikarya</taxon>
        <taxon>Ascomycota</taxon>
        <taxon>Pezizomycotina</taxon>
        <taxon>Dothideomycetes</taxon>
        <taxon>Dothideomycetes incertae sedis</taxon>
        <taxon>Botryosphaeriales</taxon>
        <taxon>Saccharataceae</taxon>
        <taxon>Saccharata</taxon>
    </lineage>
</organism>
<feature type="transmembrane region" description="Helical" evidence="10">
    <location>
        <begin position="396"/>
        <end position="415"/>
    </location>
</feature>
<evidence type="ECO:0000256" key="8">
    <source>
        <dbReference type="ARBA" id="ARBA00023006"/>
    </source>
</evidence>
<dbReference type="InterPro" id="IPR044738">
    <property type="entry name" value="Atg22"/>
</dbReference>
<keyword evidence="8 10" id="KW-0072">Autophagy</keyword>
<comment type="similarity">
    <text evidence="2 10">Belongs to the ATG22 family.</text>
</comment>
<dbReference type="GO" id="GO:0032974">
    <property type="term" value="P:amino acid transmembrane export from vacuole"/>
    <property type="evidence" value="ECO:0007669"/>
    <property type="project" value="InterPro"/>
</dbReference>
<dbReference type="GO" id="GO:0005774">
    <property type="term" value="C:vacuolar membrane"/>
    <property type="evidence" value="ECO:0007669"/>
    <property type="project" value="UniProtKB-SubCell"/>
</dbReference>
<protein>
    <recommendedName>
        <fullName evidence="10">Autophagy-related protein</fullName>
    </recommendedName>
</protein>
<evidence type="ECO:0000256" key="11">
    <source>
        <dbReference type="SAM" id="MobiDB-lite"/>
    </source>
</evidence>
<evidence type="ECO:0000256" key="5">
    <source>
        <dbReference type="ARBA" id="ARBA00022692"/>
    </source>
</evidence>
<dbReference type="OrthoDB" id="42657at2759"/>
<evidence type="ECO:0000256" key="7">
    <source>
        <dbReference type="ARBA" id="ARBA00022989"/>
    </source>
</evidence>
<dbReference type="PANTHER" id="PTHR23519">
    <property type="entry name" value="AUTOPHAGY-RELATED PROTEIN 22"/>
    <property type="match status" value="1"/>
</dbReference>
<feature type="transmembrane region" description="Helical" evidence="10">
    <location>
        <begin position="427"/>
        <end position="445"/>
    </location>
</feature>
<comment type="caution">
    <text evidence="12">The sequence shown here is derived from an EMBL/GenBank/DDBJ whole genome shotgun (WGS) entry which is preliminary data.</text>
</comment>
<dbReference type="InterPro" id="IPR050495">
    <property type="entry name" value="ATG22/LtaA_families"/>
</dbReference>
<keyword evidence="3 10" id="KW-0813">Transport</keyword>
<name>A0A9P4HXZ2_9PEZI</name>
<evidence type="ECO:0000256" key="10">
    <source>
        <dbReference type="RuleBase" id="RU363073"/>
    </source>
</evidence>
<sequence length="566" mass="63426">MARDVHDAVHGVATAQPTDDDRDVKLRRNLDEYEHLFGAGEDAFEQPTTTRTELWSYYLYYNGDNGVGPGSYSQALFQSALTAAGHDPAVTPVVVGNCGTGGCVLPWGSGTRSVASVVLIANGVCFAVMTLLFVWLGSAADYGSFGRWLLLALTLICWVFQYGFMSVRGAGQWKTAMGLYIVSYIAYGSTLVFYAAVFPRLARYMPDVRKAREEDLRDGKISQEEYDRIESLERNHLSNISTAHSNIGYLLTLAINLGVLLPLQGDNYANNWALFLTNTYWIVLGIWWFIFQQKRPGPKMPAGSSYATIGWKQVLLALREIRHLPETFTYLIAFFLLADGLNTTGTLISIIQNDQISFSFLQLTYLGLSQAVCSTLSTFAFWYLQRHFRISTKRMFMFTNAFSVLIPLYGMLGLWTTRVGYHRIRDFWIYNILFGLFQAPYYAYAQTMMSEVTPRGYENMFFGLFGITNRASSIIGPNVVQAIINRSGNNWLGFPFLFAVCAAASVVVWFVDIERGRANCRRFVEERKLVRVAGESGRSVDEVVEGAREGERGLETETVVGVGKVP</sequence>
<dbReference type="InterPro" id="IPR036259">
    <property type="entry name" value="MFS_trans_sf"/>
</dbReference>
<evidence type="ECO:0000313" key="13">
    <source>
        <dbReference type="Proteomes" id="UP000799776"/>
    </source>
</evidence>
<evidence type="ECO:0000256" key="4">
    <source>
        <dbReference type="ARBA" id="ARBA00022554"/>
    </source>
</evidence>
<dbReference type="CDD" id="cd17483">
    <property type="entry name" value="MFS_Atg22_like"/>
    <property type="match status" value="1"/>
</dbReference>
<keyword evidence="6 10" id="KW-0029">Amino-acid transport</keyword>